<dbReference type="RefSeq" id="WP_407328633.1">
    <property type="nucleotide sequence ID" value="NZ_CP136865.1"/>
</dbReference>
<dbReference type="InterPro" id="IPR016181">
    <property type="entry name" value="Acyl_CoA_acyltransferase"/>
</dbReference>
<name>A0ABZ0IH86_9GAMM</name>
<reference evidence="2 3" key="1">
    <citation type="submission" date="2023-10" db="EMBL/GenBank/DDBJ databases">
        <title>Two novel species belonging to the OM43/NOR5 clade.</title>
        <authorList>
            <person name="Park M."/>
        </authorList>
    </citation>
    <scope>NUCLEOTIDE SEQUENCE [LARGE SCALE GENOMIC DNA]</scope>
    <source>
        <strain evidence="2 3">IMCC45268</strain>
    </source>
</reference>
<evidence type="ECO:0000313" key="2">
    <source>
        <dbReference type="EMBL" id="WOJ97680.1"/>
    </source>
</evidence>
<dbReference type="InterPro" id="IPR000182">
    <property type="entry name" value="GNAT_dom"/>
</dbReference>
<dbReference type="Gene3D" id="3.40.630.30">
    <property type="match status" value="1"/>
</dbReference>
<protein>
    <submittedName>
        <fullName evidence="2">GNAT family N-acetyltransferase</fullName>
    </submittedName>
</protein>
<dbReference type="EMBL" id="CP136865">
    <property type="protein sequence ID" value="WOJ97680.1"/>
    <property type="molecule type" value="Genomic_DNA"/>
</dbReference>
<accession>A0ABZ0IH86</accession>
<dbReference type="PROSITE" id="PS51186">
    <property type="entry name" value="GNAT"/>
    <property type="match status" value="1"/>
</dbReference>
<evidence type="ECO:0000313" key="3">
    <source>
        <dbReference type="Proteomes" id="UP001626549"/>
    </source>
</evidence>
<proteinExistence type="predicted"/>
<keyword evidence="3" id="KW-1185">Reference proteome</keyword>
<dbReference type="Pfam" id="PF13673">
    <property type="entry name" value="Acetyltransf_10"/>
    <property type="match status" value="1"/>
</dbReference>
<feature type="domain" description="N-acetyltransferase" evidence="1">
    <location>
        <begin position="18"/>
        <end position="167"/>
    </location>
</feature>
<dbReference type="CDD" id="cd04301">
    <property type="entry name" value="NAT_SF"/>
    <property type="match status" value="1"/>
</dbReference>
<evidence type="ECO:0000259" key="1">
    <source>
        <dbReference type="PROSITE" id="PS51186"/>
    </source>
</evidence>
<sequence>MLHSSSPVFAAASDRFRVQLRNAKISESEELSEIAREAKSYWGYSASDLAKWEAELQISESSIAEQLTFAVQMGCDLAGLFQLKSDENEIDLEHFWVKPSFIGKGVGKTMLQHALQIASSLGASEIHIDADPNAEGFYTSRGAVRVAEVLAPIASQPTRVRPQMVLRTNAT</sequence>
<organism evidence="2 3">
    <name type="scientific">Congregibacter brevis</name>
    <dbReference type="NCBI Taxonomy" id="3081201"/>
    <lineage>
        <taxon>Bacteria</taxon>
        <taxon>Pseudomonadati</taxon>
        <taxon>Pseudomonadota</taxon>
        <taxon>Gammaproteobacteria</taxon>
        <taxon>Cellvibrionales</taxon>
        <taxon>Halieaceae</taxon>
        <taxon>Congregibacter</taxon>
    </lineage>
</organism>
<dbReference type="Proteomes" id="UP001626549">
    <property type="component" value="Chromosome"/>
</dbReference>
<dbReference type="SUPFAM" id="SSF55729">
    <property type="entry name" value="Acyl-CoA N-acyltransferases (Nat)"/>
    <property type="match status" value="1"/>
</dbReference>
<gene>
    <name evidence="2" type="ORF">R0137_03680</name>
</gene>